<dbReference type="Proteomes" id="UP000253314">
    <property type="component" value="Unassembled WGS sequence"/>
</dbReference>
<protein>
    <submittedName>
        <fullName evidence="1">Uncharacterized protein</fullName>
    </submittedName>
</protein>
<evidence type="ECO:0000313" key="2">
    <source>
        <dbReference type="Proteomes" id="UP000253314"/>
    </source>
</evidence>
<comment type="caution">
    <text evidence="1">The sequence shown here is derived from an EMBL/GenBank/DDBJ whole genome shotgun (WGS) entry which is preliminary data.</text>
</comment>
<dbReference type="EMBL" id="QOCW01000042">
    <property type="protein sequence ID" value="RBW67307.1"/>
    <property type="molecule type" value="Genomic_DNA"/>
</dbReference>
<keyword evidence="2" id="KW-1185">Reference proteome</keyword>
<sequence>MFRNRSDFSLPKQKVVIAIRGGAVQVESAPEGVEVEIIDYDNQGVRPRKKTFTLFCPYEEDKKCCLDRKLEI</sequence>
<evidence type="ECO:0000313" key="1">
    <source>
        <dbReference type="EMBL" id="RBW67307.1"/>
    </source>
</evidence>
<dbReference type="AlphaFoldDB" id="A0A366XN27"/>
<organism evidence="1 2">
    <name type="scientific">Bacillus taeanensis</name>
    <dbReference type="NCBI Taxonomy" id="273032"/>
    <lineage>
        <taxon>Bacteria</taxon>
        <taxon>Bacillati</taxon>
        <taxon>Bacillota</taxon>
        <taxon>Bacilli</taxon>
        <taxon>Bacillales</taxon>
        <taxon>Bacillaceae</taxon>
        <taxon>Bacillus</taxon>
    </lineage>
</organism>
<accession>A0A366XN27</accession>
<name>A0A366XN27_9BACI</name>
<dbReference type="RefSeq" id="WP_113808474.1">
    <property type="nucleotide sequence ID" value="NZ_QOCW01000042.1"/>
</dbReference>
<reference evidence="1 2" key="1">
    <citation type="submission" date="2018-07" db="EMBL/GenBank/DDBJ databases">
        <title>Lottiidibacillus patelloidae gen. nov., sp. nov., isolated from the intestinal tract of a marine limpet and the reclassification of B. taeanensis BH030017T, B. algicola KMM 3737T and B. hwajinpoensis SW-72T as genus Lottiidibacillus.</title>
        <authorList>
            <person name="Liu R."/>
            <person name="Huang Z."/>
        </authorList>
    </citation>
    <scope>NUCLEOTIDE SEQUENCE [LARGE SCALE GENOMIC DNA]</scope>
    <source>
        <strain evidence="1 2">BH030017</strain>
    </source>
</reference>
<proteinExistence type="predicted"/>
<gene>
    <name evidence="1" type="ORF">DS031_22845</name>
</gene>